<keyword evidence="4 8" id="KW-1133">Transmembrane helix</keyword>
<evidence type="ECO:0000256" key="8">
    <source>
        <dbReference type="SAM" id="Phobius"/>
    </source>
</evidence>
<feature type="transmembrane region" description="Helical" evidence="8">
    <location>
        <begin position="12"/>
        <end position="30"/>
    </location>
</feature>
<protein>
    <submittedName>
        <fullName evidence="9">Metal ABC transporter permease</fullName>
    </submittedName>
</protein>
<keyword evidence="5 8" id="KW-0472">Membrane</keyword>
<comment type="subcellular location">
    <subcellularLocation>
        <location evidence="6">Cell membrane</location>
        <topology evidence="6">Multi-pass membrane protein</topology>
    </subcellularLocation>
    <subcellularLocation>
        <location evidence="1">Membrane</location>
        <topology evidence="1">Multi-pass membrane protein</topology>
    </subcellularLocation>
</comment>
<dbReference type="SUPFAM" id="SSF81345">
    <property type="entry name" value="ABC transporter involved in vitamin B12 uptake, BtuC"/>
    <property type="match status" value="1"/>
</dbReference>
<evidence type="ECO:0000256" key="5">
    <source>
        <dbReference type="ARBA" id="ARBA00023136"/>
    </source>
</evidence>
<evidence type="ECO:0000256" key="4">
    <source>
        <dbReference type="ARBA" id="ARBA00022989"/>
    </source>
</evidence>
<keyword evidence="3 6" id="KW-0812">Transmembrane</keyword>
<dbReference type="Pfam" id="PF00950">
    <property type="entry name" value="ABC-3"/>
    <property type="match status" value="1"/>
</dbReference>
<feature type="compositionally biased region" description="Basic and acidic residues" evidence="7">
    <location>
        <begin position="286"/>
        <end position="300"/>
    </location>
</feature>
<comment type="caution">
    <text evidence="9">The sequence shown here is derived from an EMBL/GenBank/DDBJ whole genome shotgun (WGS) entry which is preliminary data.</text>
</comment>
<accession>A0A6H9WD93</accession>
<dbReference type="AlphaFoldDB" id="A0A6H9WD93"/>
<proteinExistence type="inferred from homology"/>
<reference evidence="9 10" key="1">
    <citation type="submission" date="2019-09" db="EMBL/GenBank/DDBJ databases">
        <title>Phylogeny of genus Pseudoclavibacter and closely related genus.</title>
        <authorList>
            <person name="Li Y."/>
        </authorList>
    </citation>
    <scope>NUCLEOTIDE SEQUENCE [LARGE SCALE GENOMIC DNA]</scope>
    <source>
        <strain evidence="9 10">EGI 60007</strain>
    </source>
</reference>
<dbReference type="GO" id="GO:0043190">
    <property type="term" value="C:ATP-binding cassette (ABC) transporter complex"/>
    <property type="evidence" value="ECO:0007669"/>
    <property type="project" value="InterPro"/>
</dbReference>
<dbReference type="InterPro" id="IPR001626">
    <property type="entry name" value="ABC_TroCD"/>
</dbReference>
<feature type="transmembrane region" description="Helical" evidence="8">
    <location>
        <begin position="171"/>
        <end position="189"/>
    </location>
</feature>
<comment type="similarity">
    <text evidence="2 6">Belongs to the ABC-3 integral membrane protein family.</text>
</comment>
<evidence type="ECO:0000256" key="7">
    <source>
        <dbReference type="SAM" id="MobiDB-lite"/>
    </source>
</evidence>
<evidence type="ECO:0000256" key="6">
    <source>
        <dbReference type="RuleBase" id="RU003943"/>
    </source>
</evidence>
<keyword evidence="10" id="KW-1185">Reference proteome</keyword>
<gene>
    <name evidence="9" type="ORF">F8O04_00765</name>
</gene>
<feature type="transmembrane region" description="Helical" evidence="8">
    <location>
        <begin position="250"/>
        <end position="269"/>
    </location>
</feature>
<dbReference type="InterPro" id="IPR037294">
    <property type="entry name" value="ABC_BtuC-like"/>
</dbReference>
<dbReference type="EMBL" id="WBJY01000001">
    <property type="protein sequence ID" value="KAB1648869.1"/>
    <property type="molecule type" value="Genomic_DNA"/>
</dbReference>
<evidence type="ECO:0000256" key="3">
    <source>
        <dbReference type="ARBA" id="ARBA00022692"/>
    </source>
</evidence>
<organism evidence="9 10">
    <name type="scientific">Pseudoclavibacter endophyticus</name>
    <dbReference type="NCBI Taxonomy" id="1778590"/>
    <lineage>
        <taxon>Bacteria</taxon>
        <taxon>Bacillati</taxon>
        <taxon>Actinomycetota</taxon>
        <taxon>Actinomycetes</taxon>
        <taxon>Micrococcales</taxon>
        <taxon>Microbacteriaceae</taxon>
        <taxon>Pseudoclavibacter</taxon>
    </lineage>
</organism>
<feature type="transmembrane region" description="Helical" evidence="8">
    <location>
        <begin position="92"/>
        <end position="112"/>
    </location>
</feature>
<name>A0A6H9WD93_9MICO</name>
<evidence type="ECO:0000256" key="1">
    <source>
        <dbReference type="ARBA" id="ARBA00004141"/>
    </source>
</evidence>
<dbReference type="RefSeq" id="WP_158027423.1">
    <property type="nucleotide sequence ID" value="NZ_BMHG01000001.1"/>
</dbReference>
<dbReference type="Gene3D" id="1.10.3470.10">
    <property type="entry name" value="ABC transporter involved in vitamin B12 uptake, BtuC"/>
    <property type="match status" value="1"/>
</dbReference>
<evidence type="ECO:0000256" key="2">
    <source>
        <dbReference type="ARBA" id="ARBA00008034"/>
    </source>
</evidence>
<dbReference type="Proteomes" id="UP000431744">
    <property type="component" value="Unassembled WGS sequence"/>
</dbReference>
<feature type="region of interest" description="Disordered" evidence="7">
    <location>
        <begin position="286"/>
        <end position="308"/>
    </location>
</feature>
<dbReference type="GO" id="GO:0010043">
    <property type="term" value="P:response to zinc ion"/>
    <property type="evidence" value="ECO:0007669"/>
    <property type="project" value="TreeGrafter"/>
</dbReference>
<feature type="transmembrane region" description="Helical" evidence="8">
    <location>
        <begin position="132"/>
        <end position="150"/>
    </location>
</feature>
<evidence type="ECO:0000313" key="9">
    <source>
        <dbReference type="EMBL" id="KAB1648869.1"/>
    </source>
</evidence>
<keyword evidence="6" id="KW-0813">Transport</keyword>
<sequence length="308" mass="32166">MNPLDLPFMQHALLALIMLAVVSSIVGVQLNLRGLEFISDGLVHAVFPGVVIGFVVNGMDGVYVGAVIASLIATGALTWAARRGAGTDATTAVVLAGTFAIGIVIVSRTTTYTTGLEHLLFGQPLTVHAADLVAIGVLGGLALVLVLGTWKEQLFLSFDLRGARASGYRTLLYELALNLAIALVVVAAARAVGNLMVLAILIIPAAVGRLLSRRVSVIVLVALAVSLVGSVIGLLLAFELSLTLGLTSSPTSVIVLVFVAMYLLAVVVAKTAMRVRRARGSRDLDARRDPHNVEPVRDDAVGPLREAV</sequence>
<dbReference type="PANTHER" id="PTHR30477:SF13">
    <property type="entry name" value="IRON TRANSPORT SYSTEM MEMBRANE PROTEIN HI_0360-RELATED"/>
    <property type="match status" value="1"/>
</dbReference>
<dbReference type="GO" id="GO:0055085">
    <property type="term" value="P:transmembrane transport"/>
    <property type="evidence" value="ECO:0007669"/>
    <property type="project" value="InterPro"/>
</dbReference>
<dbReference type="PANTHER" id="PTHR30477">
    <property type="entry name" value="ABC-TRANSPORTER METAL-BINDING PROTEIN"/>
    <property type="match status" value="1"/>
</dbReference>
<feature type="transmembrane region" description="Helical" evidence="8">
    <location>
        <begin position="195"/>
        <end position="211"/>
    </location>
</feature>
<feature type="transmembrane region" description="Helical" evidence="8">
    <location>
        <begin position="218"/>
        <end position="238"/>
    </location>
</feature>
<dbReference type="OrthoDB" id="4425802at2"/>
<evidence type="ECO:0000313" key="10">
    <source>
        <dbReference type="Proteomes" id="UP000431744"/>
    </source>
</evidence>